<feature type="non-terminal residue" evidence="2">
    <location>
        <position position="1"/>
    </location>
</feature>
<protein>
    <submittedName>
        <fullName evidence="2">9724_t:CDS:1</fullName>
    </submittedName>
</protein>
<reference evidence="2 3" key="1">
    <citation type="submission" date="2021-06" db="EMBL/GenBank/DDBJ databases">
        <authorList>
            <person name="Kallberg Y."/>
            <person name="Tangrot J."/>
            <person name="Rosling A."/>
        </authorList>
    </citation>
    <scope>NUCLEOTIDE SEQUENCE [LARGE SCALE GENOMIC DNA]</scope>
    <source>
        <strain evidence="2 3">120-4 pot B 10/14</strain>
    </source>
</reference>
<feature type="region of interest" description="Disordered" evidence="1">
    <location>
        <begin position="1"/>
        <end position="28"/>
    </location>
</feature>
<feature type="region of interest" description="Disordered" evidence="1">
    <location>
        <begin position="61"/>
        <end position="80"/>
    </location>
</feature>
<dbReference type="EMBL" id="CAJVQB010173263">
    <property type="protein sequence ID" value="CAG8857635.1"/>
    <property type="molecule type" value="Genomic_DNA"/>
</dbReference>
<accession>A0ABN7XQJ6</accession>
<name>A0ABN7XQJ6_GIGMA</name>
<comment type="caution">
    <text evidence="2">The sequence shown here is derived from an EMBL/GenBank/DDBJ whole genome shotgun (WGS) entry which is preliminary data.</text>
</comment>
<evidence type="ECO:0000313" key="3">
    <source>
        <dbReference type="Proteomes" id="UP000789901"/>
    </source>
</evidence>
<sequence>DKLLKQKQSQQPNANKTTRDTSQDLDVCQLPNYSRNRTKYQTKHNTCPKIFNFTKTHLRKFTSGQPIPTITGKEPTSKPP</sequence>
<evidence type="ECO:0000256" key="1">
    <source>
        <dbReference type="SAM" id="MobiDB-lite"/>
    </source>
</evidence>
<gene>
    <name evidence="2" type="ORF">GMARGA_LOCUS46454</name>
</gene>
<feature type="compositionally biased region" description="Polar residues" evidence="1">
    <location>
        <begin position="1"/>
        <end position="16"/>
    </location>
</feature>
<keyword evidence="3" id="KW-1185">Reference proteome</keyword>
<organism evidence="2 3">
    <name type="scientific">Gigaspora margarita</name>
    <dbReference type="NCBI Taxonomy" id="4874"/>
    <lineage>
        <taxon>Eukaryota</taxon>
        <taxon>Fungi</taxon>
        <taxon>Fungi incertae sedis</taxon>
        <taxon>Mucoromycota</taxon>
        <taxon>Glomeromycotina</taxon>
        <taxon>Glomeromycetes</taxon>
        <taxon>Diversisporales</taxon>
        <taxon>Gigasporaceae</taxon>
        <taxon>Gigaspora</taxon>
    </lineage>
</organism>
<evidence type="ECO:0000313" key="2">
    <source>
        <dbReference type="EMBL" id="CAG8857635.1"/>
    </source>
</evidence>
<dbReference type="Proteomes" id="UP000789901">
    <property type="component" value="Unassembled WGS sequence"/>
</dbReference>
<proteinExistence type="predicted"/>